<comment type="caution">
    <text evidence="3">The sequence shown here is derived from an EMBL/GenBank/DDBJ whole genome shotgun (WGS) entry which is preliminary data.</text>
</comment>
<evidence type="ECO:0000313" key="3">
    <source>
        <dbReference type="EMBL" id="GCD76860.1"/>
    </source>
</evidence>
<keyword evidence="1 3" id="KW-0808">Transferase</keyword>
<evidence type="ECO:0000256" key="1">
    <source>
        <dbReference type="ARBA" id="ARBA00022679"/>
    </source>
</evidence>
<dbReference type="Pfam" id="PF13649">
    <property type="entry name" value="Methyltransf_25"/>
    <property type="match status" value="1"/>
</dbReference>
<evidence type="ECO:0000259" key="2">
    <source>
        <dbReference type="Pfam" id="PF13649"/>
    </source>
</evidence>
<gene>
    <name evidence="3" type="ORF">JCM31826_03420</name>
</gene>
<organism evidence="3 4">
    <name type="scientific">Thermaurantimonas aggregans</name>
    <dbReference type="NCBI Taxonomy" id="2173829"/>
    <lineage>
        <taxon>Bacteria</taxon>
        <taxon>Pseudomonadati</taxon>
        <taxon>Bacteroidota</taxon>
        <taxon>Flavobacteriia</taxon>
        <taxon>Flavobacteriales</taxon>
        <taxon>Schleiferiaceae</taxon>
        <taxon>Thermaurantimonas</taxon>
    </lineage>
</organism>
<sequence>MSDWFKVWFDTDYYHILYNHRDEQEAKEFITNLCKRINLPPYAHVLDLACGRGRHARILAEHAWLVTGLDISASSIQYAIEQETPKVQYFVHDMRQPYGHQVYDAVFNLFTSFGYFDTIEDHIITLKNVKKSLKSGGCFVFDFLNARAVKEGVIPSQIVEISGIRFEISRFIENEKVVKQIVVHDSGRIYTFFERVQLFDATLLQNLITQIGLEIKALYGNIKLDPFDEATSPRVIIIAQKP</sequence>
<dbReference type="GO" id="GO:0008168">
    <property type="term" value="F:methyltransferase activity"/>
    <property type="evidence" value="ECO:0007669"/>
    <property type="project" value="UniProtKB-KW"/>
</dbReference>
<keyword evidence="4" id="KW-1185">Reference proteome</keyword>
<dbReference type="AlphaFoldDB" id="A0A401XIL9"/>
<dbReference type="InterPro" id="IPR041698">
    <property type="entry name" value="Methyltransf_25"/>
</dbReference>
<dbReference type="Gene3D" id="2.20.25.110">
    <property type="entry name" value="S-adenosyl-L-methionine-dependent methyltransferases"/>
    <property type="match status" value="1"/>
</dbReference>
<dbReference type="CDD" id="cd02440">
    <property type="entry name" value="AdoMet_MTases"/>
    <property type="match status" value="1"/>
</dbReference>
<accession>A0A401XIL9</accession>
<dbReference type="PANTHER" id="PTHR43861">
    <property type="entry name" value="TRANS-ACONITATE 2-METHYLTRANSFERASE-RELATED"/>
    <property type="match status" value="1"/>
</dbReference>
<name>A0A401XIL9_9FLAO</name>
<reference evidence="3 4" key="1">
    <citation type="submission" date="2018-11" db="EMBL/GenBank/DDBJ databases">
        <title>Schleiferia aggregans sp. nov., a moderately thermophilic heterotrophic bacterium isolated from microbial mats at a terrestrial hot spring.</title>
        <authorList>
            <person name="Iino T."/>
            <person name="Ohkuma M."/>
            <person name="Haruta S."/>
        </authorList>
    </citation>
    <scope>NUCLEOTIDE SEQUENCE [LARGE SCALE GENOMIC DNA]</scope>
    <source>
        <strain evidence="3 4">LA</strain>
    </source>
</reference>
<dbReference type="Proteomes" id="UP000286715">
    <property type="component" value="Unassembled WGS sequence"/>
</dbReference>
<protein>
    <submittedName>
        <fullName evidence="3">Methyltransferase</fullName>
    </submittedName>
</protein>
<dbReference type="InterPro" id="IPR029063">
    <property type="entry name" value="SAM-dependent_MTases_sf"/>
</dbReference>
<keyword evidence="3" id="KW-0489">Methyltransferase</keyword>
<feature type="domain" description="Methyltransferase" evidence="2">
    <location>
        <begin position="45"/>
        <end position="137"/>
    </location>
</feature>
<dbReference type="RefSeq" id="WP_124396926.1">
    <property type="nucleotide sequence ID" value="NZ_BHZE01000002.1"/>
</dbReference>
<dbReference type="SUPFAM" id="SSF53335">
    <property type="entry name" value="S-adenosyl-L-methionine-dependent methyltransferases"/>
    <property type="match status" value="1"/>
</dbReference>
<dbReference type="EMBL" id="BHZE01000002">
    <property type="protein sequence ID" value="GCD76860.1"/>
    <property type="molecule type" value="Genomic_DNA"/>
</dbReference>
<dbReference type="OrthoDB" id="9811589at2"/>
<proteinExistence type="predicted"/>
<dbReference type="Gene3D" id="3.40.50.150">
    <property type="entry name" value="Vaccinia Virus protein VP39"/>
    <property type="match status" value="1"/>
</dbReference>
<evidence type="ECO:0000313" key="4">
    <source>
        <dbReference type="Proteomes" id="UP000286715"/>
    </source>
</evidence>
<dbReference type="GO" id="GO:0032259">
    <property type="term" value="P:methylation"/>
    <property type="evidence" value="ECO:0007669"/>
    <property type="project" value="UniProtKB-KW"/>
</dbReference>